<name>A0ACB9ELP3_ARCLA</name>
<evidence type="ECO:0000313" key="1">
    <source>
        <dbReference type="EMBL" id="KAI3759720.1"/>
    </source>
</evidence>
<gene>
    <name evidence="1" type="ORF">L6452_07737</name>
</gene>
<keyword evidence="2" id="KW-1185">Reference proteome</keyword>
<reference evidence="1 2" key="2">
    <citation type="journal article" date="2022" name="Mol. Ecol. Resour.">
        <title>The genomes of chicory, endive, great burdock and yacon provide insights into Asteraceae paleo-polyploidization history and plant inulin production.</title>
        <authorList>
            <person name="Fan W."/>
            <person name="Wang S."/>
            <person name="Wang H."/>
            <person name="Wang A."/>
            <person name="Jiang F."/>
            <person name="Liu H."/>
            <person name="Zhao H."/>
            <person name="Xu D."/>
            <person name="Zhang Y."/>
        </authorList>
    </citation>
    <scope>NUCLEOTIDE SEQUENCE [LARGE SCALE GENOMIC DNA]</scope>
    <source>
        <strain evidence="2">cv. Niubang</strain>
    </source>
</reference>
<sequence length="67" mass="7563">MAHNHNRLEFYFAAEKYVKEAMKPVFDLGFFQLPKQPLTSHVYVLSVSSPSTSSFSSIHSQITSSNP</sequence>
<accession>A0ACB9ELP3</accession>
<reference evidence="2" key="1">
    <citation type="journal article" date="2022" name="Mol. Ecol. Resour.">
        <title>The genomes of chicory, endive, great burdock and yacon provide insights into Asteraceae palaeo-polyploidization history and plant inulin production.</title>
        <authorList>
            <person name="Fan W."/>
            <person name="Wang S."/>
            <person name="Wang H."/>
            <person name="Wang A."/>
            <person name="Jiang F."/>
            <person name="Liu H."/>
            <person name="Zhao H."/>
            <person name="Xu D."/>
            <person name="Zhang Y."/>
        </authorList>
    </citation>
    <scope>NUCLEOTIDE SEQUENCE [LARGE SCALE GENOMIC DNA]</scope>
    <source>
        <strain evidence="2">cv. Niubang</strain>
    </source>
</reference>
<evidence type="ECO:0000313" key="2">
    <source>
        <dbReference type="Proteomes" id="UP001055879"/>
    </source>
</evidence>
<comment type="caution">
    <text evidence="1">The sequence shown here is derived from an EMBL/GenBank/DDBJ whole genome shotgun (WGS) entry which is preliminary data.</text>
</comment>
<protein>
    <submittedName>
        <fullName evidence="1">Uncharacterized protein</fullName>
    </submittedName>
</protein>
<proteinExistence type="predicted"/>
<dbReference type="EMBL" id="CM042048">
    <property type="protein sequence ID" value="KAI3759720.1"/>
    <property type="molecule type" value="Genomic_DNA"/>
</dbReference>
<dbReference type="Proteomes" id="UP001055879">
    <property type="component" value="Linkage Group LG02"/>
</dbReference>
<organism evidence="1 2">
    <name type="scientific">Arctium lappa</name>
    <name type="common">Greater burdock</name>
    <name type="synonym">Lappa major</name>
    <dbReference type="NCBI Taxonomy" id="4217"/>
    <lineage>
        <taxon>Eukaryota</taxon>
        <taxon>Viridiplantae</taxon>
        <taxon>Streptophyta</taxon>
        <taxon>Embryophyta</taxon>
        <taxon>Tracheophyta</taxon>
        <taxon>Spermatophyta</taxon>
        <taxon>Magnoliopsida</taxon>
        <taxon>eudicotyledons</taxon>
        <taxon>Gunneridae</taxon>
        <taxon>Pentapetalae</taxon>
        <taxon>asterids</taxon>
        <taxon>campanulids</taxon>
        <taxon>Asterales</taxon>
        <taxon>Asteraceae</taxon>
        <taxon>Carduoideae</taxon>
        <taxon>Cardueae</taxon>
        <taxon>Arctiinae</taxon>
        <taxon>Arctium</taxon>
    </lineage>
</organism>